<dbReference type="Proteomes" id="UP001529380">
    <property type="component" value="Unassembled WGS sequence"/>
</dbReference>
<accession>A0ABT7UMN4</accession>
<dbReference type="RefSeq" id="WP_087185032.1">
    <property type="nucleotide sequence ID" value="NZ_JAUDCL010000003.1"/>
</dbReference>
<evidence type="ECO:0000313" key="3">
    <source>
        <dbReference type="EMBL" id="MDM8200159.1"/>
    </source>
</evidence>
<dbReference type="InterPro" id="IPR002765">
    <property type="entry name" value="UPF0145_YbjQ-like"/>
</dbReference>
<dbReference type="PANTHER" id="PTHR34068">
    <property type="entry name" value="UPF0145 PROTEIN YBJQ"/>
    <property type="match status" value="1"/>
</dbReference>
<evidence type="ECO:0000313" key="4">
    <source>
        <dbReference type="Proteomes" id="UP001529380"/>
    </source>
</evidence>
<reference evidence="3 4" key="3">
    <citation type="submission" date="2023-06" db="EMBL/GenBank/DDBJ databases">
        <authorList>
            <person name="Zeman M."/>
            <person name="Kubasova T."/>
            <person name="Jahodarova E."/>
            <person name="Nykrynova M."/>
            <person name="Rychlik I."/>
        </authorList>
    </citation>
    <scope>NUCLEOTIDE SEQUENCE [LARGE SCALE GENOMIC DNA]</scope>
    <source>
        <strain evidence="3 4">ET340</strain>
    </source>
</reference>
<dbReference type="HAMAP" id="MF_00338">
    <property type="entry name" value="UPF0145"/>
    <property type="match status" value="1"/>
</dbReference>
<keyword evidence="4" id="KW-1185">Reference proteome</keyword>
<dbReference type="Pfam" id="PF01906">
    <property type="entry name" value="YbjQ_1"/>
    <property type="match status" value="1"/>
</dbReference>
<evidence type="ECO:0000256" key="1">
    <source>
        <dbReference type="ARBA" id="ARBA00010751"/>
    </source>
</evidence>
<dbReference type="EMBL" id="JAUDCL010000003">
    <property type="protein sequence ID" value="MDM8200159.1"/>
    <property type="molecule type" value="Genomic_DNA"/>
</dbReference>
<reference evidence="3 4" key="1">
    <citation type="submission" date="2023-06" db="EMBL/GenBank/DDBJ databases">
        <title>Identification and characterization of horizontal gene transfer across gut microbiota members of farm animals based on homology search.</title>
        <authorList>
            <person name="Schwarzerova J."/>
            <person name="Nykrynova M."/>
            <person name="Jureckova K."/>
            <person name="Cejkova D."/>
            <person name="Rychlik I."/>
        </authorList>
    </citation>
    <scope>NUCLEOTIDE SEQUENCE [LARGE SCALE GENOMIC DNA]</scope>
    <source>
        <strain evidence="3 4">ET340</strain>
    </source>
</reference>
<comment type="similarity">
    <text evidence="1 2">Belongs to the UPF0145 family.</text>
</comment>
<comment type="caution">
    <text evidence="3">The sequence shown here is derived from an EMBL/GenBank/DDBJ whole genome shotgun (WGS) entry which is preliminary data.</text>
</comment>
<evidence type="ECO:0000256" key="2">
    <source>
        <dbReference type="HAMAP-Rule" id="MF_00338"/>
    </source>
</evidence>
<dbReference type="Gene3D" id="3.30.110.70">
    <property type="entry name" value="Hypothetical protein apc22750. Chain B"/>
    <property type="match status" value="1"/>
</dbReference>
<name>A0ABT7UMN4_9FIRM</name>
<sequence length="106" mass="11241">MIITTTPSVEGHSIREYKGIVFGEVISGVDIFQDIGAGLRNIFGGRSSGYEEELKNARIQALEEMGTRAAHLGANAVVGVRVDYEVLGSNNGMLMVNVSGTAVVLD</sequence>
<dbReference type="SUPFAM" id="SSF117782">
    <property type="entry name" value="YbjQ-like"/>
    <property type="match status" value="1"/>
</dbReference>
<gene>
    <name evidence="3" type="ORF">QUW08_02450</name>
</gene>
<reference evidence="4" key="2">
    <citation type="submission" date="2023-06" db="EMBL/GenBank/DDBJ databases">
        <title>Identification and characterization of horizontal gene transfer across gut microbiota members of farm animals based on homology search.</title>
        <authorList>
            <person name="Zeman M."/>
            <person name="Kubasova T."/>
            <person name="Jahodarova E."/>
            <person name="Nykrynova M."/>
            <person name="Rychlik I."/>
        </authorList>
    </citation>
    <scope>NUCLEOTIDE SEQUENCE [LARGE SCALE GENOMIC DNA]</scope>
    <source>
        <strain evidence="4">ET340</strain>
    </source>
</reference>
<protein>
    <recommendedName>
        <fullName evidence="2">UPF0145 protein QUW08_02450</fullName>
    </recommendedName>
</protein>
<dbReference type="InterPro" id="IPR035439">
    <property type="entry name" value="UPF0145_dom_sf"/>
</dbReference>
<organism evidence="3 4">
    <name type="scientific">Allofournierella massiliensis</name>
    <dbReference type="NCBI Taxonomy" id="1650663"/>
    <lineage>
        <taxon>Bacteria</taxon>
        <taxon>Bacillati</taxon>
        <taxon>Bacillota</taxon>
        <taxon>Clostridia</taxon>
        <taxon>Eubacteriales</taxon>
        <taxon>Oscillospiraceae</taxon>
        <taxon>Allofournierella</taxon>
    </lineage>
</organism>
<proteinExistence type="inferred from homology"/>
<dbReference type="PANTHER" id="PTHR34068:SF1">
    <property type="entry name" value="UPF0145 PROTEIN YBJQ"/>
    <property type="match status" value="1"/>
</dbReference>